<sequence length="184" mass="20598">MGRPKKFSREGVLEKALPVFWKHGFYGTSVQDLERATGVNKSGLYSEFRGKEDLFLESLRYYFETRGGWEIINAEPSGWHNIERFLRLSEVQANGQAGCFSVNSMREFSDLPAEVHDLAASVRAQLKPMIVRNIEAEHPKMAADAIAELVMVFFSGICIEQNTASGRASVGEKISSFMTIARSL</sequence>
<evidence type="ECO:0000256" key="1">
    <source>
        <dbReference type="ARBA" id="ARBA00023015"/>
    </source>
</evidence>
<keyword evidence="2 4" id="KW-0238">DNA-binding</keyword>
<dbReference type="Proteomes" id="UP000031535">
    <property type="component" value="Unassembled WGS sequence"/>
</dbReference>
<dbReference type="AlphaFoldDB" id="A0A0C2EC92"/>
<dbReference type="PANTHER" id="PTHR47506:SF1">
    <property type="entry name" value="HTH-TYPE TRANSCRIPTIONAL REGULATOR YJDC"/>
    <property type="match status" value="1"/>
</dbReference>
<dbReference type="SUPFAM" id="SSF46689">
    <property type="entry name" value="Homeodomain-like"/>
    <property type="match status" value="1"/>
</dbReference>
<feature type="DNA-binding region" description="H-T-H motif" evidence="4">
    <location>
        <begin position="29"/>
        <end position="48"/>
    </location>
</feature>
<dbReference type="EMBL" id="JXDG01000035">
    <property type="protein sequence ID" value="KIH83514.1"/>
    <property type="molecule type" value="Genomic_DNA"/>
</dbReference>
<dbReference type="Gene3D" id="1.10.357.10">
    <property type="entry name" value="Tetracycline Repressor, domain 2"/>
    <property type="match status" value="1"/>
</dbReference>
<dbReference type="GO" id="GO:0003677">
    <property type="term" value="F:DNA binding"/>
    <property type="evidence" value="ECO:0007669"/>
    <property type="project" value="UniProtKB-UniRule"/>
</dbReference>
<dbReference type="Pfam" id="PF00440">
    <property type="entry name" value="TetR_N"/>
    <property type="match status" value="1"/>
</dbReference>
<name>A0A0C2EC92_9PSED</name>
<gene>
    <name evidence="6" type="ORF">UCMB321_2640</name>
</gene>
<keyword evidence="7" id="KW-1185">Reference proteome</keyword>
<organism evidence="6 7">
    <name type="scientific">Pseudomonas batumici</name>
    <dbReference type="NCBI Taxonomy" id="226910"/>
    <lineage>
        <taxon>Bacteria</taxon>
        <taxon>Pseudomonadati</taxon>
        <taxon>Pseudomonadota</taxon>
        <taxon>Gammaproteobacteria</taxon>
        <taxon>Pseudomonadales</taxon>
        <taxon>Pseudomonadaceae</taxon>
        <taxon>Pseudomonas</taxon>
    </lineage>
</organism>
<dbReference type="STRING" id="226910.UCMB321_2640"/>
<protein>
    <submittedName>
        <fullName evidence="6">Transcriptional regulator, TetR family</fullName>
    </submittedName>
</protein>
<evidence type="ECO:0000256" key="3">
    <source>
        <dbReference type="ARBA" id="ARBA00023163"/>
    </source>
</evidence>
<keyword evidence="3" id="KW-0804">Transcription</keyword>
<evidence type="ECO:0000313" key="7">
    <source>
        <dbReference type="Proteomes" id="UP000031535"/>
    </source>
</evidence>
<comment type="caution">
    <text evidence="6">The sequence shown here is derived from an EMBL/GenBank/DDBJ whole genome shotgun (WGS) entry which is preliminary data.</text>
</comment>
<feature type="domain" description="HTH tetR-type" evidence="5">
    <location>
        <begin position="6"/>
        <end position="66"/>
    </location>
</feature>
<dbReference type="Gene3D" id="1.10.10.60">
    <property type="entry name" value="Homeodomain-like"/>
    <property type="match status" value="1"/>
</dbReference>
<dbReference type="PRINTS" id="PR00455">
    <property type="entry name" value="HTHTETR"/>
</dbReference>
<evidence type="ECO:0000259" key="5">
    <source>
        <dbReference type="PROSITE" id="PS50977"/>
    </source>
</evidence>
<proteinExistence type="predicted"/>
<dbReference type="OrthoDB" id="270177at2"/>
<evidence type="ECO:0000256" key="2">
    <source>
        <dbReference type="ARBA" id="ARBA00023125"/>
    </source>
</evidence>
<evidence type="ECO:0000256" key="4">
    <source>
        <dbReference type="PROSITE-ProRule" id="PRU00335"/>
    </source>
</evidence>
<dbReference type="InterPro" id="IPR036271">
    <property type="entry name" value="Tet_transcr_reg_TetR-rel_C_sf"/>
</dbReference>
<keyword evidence="1" id="KW-0805">Transcription regulation</keyword>
<reference evidence="6 7" key="1">
    <citation type="submission" date="2015-01" db="EMBL/GenBank/DDBJ databases">
        <title>Complete genome of Pseudomonas batumici UCM B-321 producer of the batumin antibiotic with strong antistaphilococcal and potential anticancer activity.</title>
        <authorList>
            <person name="Klochko V.V."/>
            <person name="Zelena L.B."/>
            <person name="Elena K.A."/>
            <person name="Reva O.N."/>
        </authorList>
    </citation>
    <scope>NUCLEOTIDE SEQUENCE [LARGE SCALE GENOMIC DNA]</scope>
    <source>
        <strain evidence="6 7">UCM B-321</strain>
    </source>
</reference>
<dbReference type="PANTHER" id="PTHR47506">
    <property type="entry name" value="TRANSCRIPTIONAL REGULATORY PROTEIN"/>
    <property type="match status" value="1"/>
</dbReference>
<dbReference type="InterPro" id="IPR001647">
    <property type="entry name" value="HTH_TetR"/>
</dbReference>
<dbReference type="SUPFAM" id="SSF48498">
    <property type="entry name" value="Tetracyclin repressor-like, C-terminal domain"/>
    <property type="match status" value="1"/>
</dbReference>
<accession>A0A0C2EC92</accession>
<evidence type="ECO:0000313" key="6">
    <source>
        <dbReference type="EMBL" id="KIH83514.1"/>
    </source>
</evidence>
<dbReference type="RefSeq" id="WP_040067413.1">
    <property type="nucleotide sequence ID" value="NZ_JXDG01000035.1"/>
</dbReference>
<dbReference type="PATRIC" id="fig|226910.6.peg.2630"/>
<dbReference type="PROSITE" id="PS50977">
    <property type="entry name" value="HTH_TETR_2"/>
    <property type="match status" value="1"/>
</dbReference>
<dbReference type="InterPro" id="IPR009057">
    <property type="entry name" value="Homeodomain-like_sf"/>
</dbReference>